<feature type="region of interest" description="Disordered" evidence="6">
    <location>
        <begin position="1"/>
        <end position="27"/>
    </location>
</feature>
<organism evidence="10 11">
    <name type="scientific">Aeromicrobium erythreum</name>
    <dbReference type="NCBI Taxonomy" id="2041"/>
    <lineage>
        <taxon>Bacteria</taxon>
        <taxon>Bacillati</taxon>
        <taxon>Actinomycetota</taxon>
        <taxon>Actinomycetes</taxon>
        <taxon>Propionibacteriales</taxon>
        <taxon>Nocardioidaceae</taxon>
        <taxon>Aeromicrobium</taxon>
    </lineage>
</organism>
<dbReference type="InterPro" id="IPR036388">
    <property type="entry name" value="WH-like_DNA-bd_sf"/>
</dbReference>
<dbReference type="HAMAP" id="MF_01114">
    <property type="entry name" value="RecX"/>
    <property type="match status" value="1"/>
</dbReference>
<proteinExistence type="inferred from homology"/>
<evidence type="ECO:0000256" key="3">
    <source>
        <dbReference type="ARBA" id="ARBA00018111"/>
    </source>
</evidence>
<evidence type="ECO:0000256" key="2">
    <source>
        <dbReference type="ARBA" id="ARBA00009695"/>
    </source>
</evidence>
<dbReference type="InterPro" id="IPR003783">
    <property type="entry name" value="Regulatory_RecX"/>
</dbReference>
<dbReference type="InterPro" id="IPR053924">
    <property type="entry name" value="RecX_HTH_2nd"/>
</dbReference>
<dbReference type="OrthoDB" id="5244465at2"/>
<evidence type="ECO:0000256" key="1">
    <source>
        <dbReference type="ARBA" id="ARBA00004496"/>
    </source>
</evidence>
<reference evidence="10 11" key="1">
    <citation type="journal article" date="1991" name="Int. J. Syst. Bacteriol.">
        <title>Description of the erythromycin-producing bacterium Arthrobacter sp. strain NRRL B-3381 as Aeromicrobium erythreum gen. nov., sp. nov.</title>
        <authorList>
            <person name="Miller E.S."/>
            <person name="Woese C.R."/>
            <person name="Brenner S."/>
        </authorList>
    </citation>
    <scope>NUCLEOTIDE SEQUENCE [LARGE SCALE GENOMIC DNA]</scope>
    <source>
        <strain evidence="10 11">AR18</strain>
    </source>
</reference>
<dbReference type="GO" id="GO:0006282">
    <property type="term" value="P:regulation of DNA repair"/>
    <property type="evidence" value="ECO:0007669"/>
    <property type="project" value="UniProtKB-UniRule"/>
</dbReference>
<feature type="domain" description="RecX second three-helical" evidence="7">
    <location>
        <begin position="77"/>
        <end position="118"/>
    </location>
</feature>
<accession>A0A0U3T1F1</accession>
<dbReference type="InterPro" id="IPR053925">
    <property type="entry name" value="RecX_HTH_3rd"/>
</dbReference>
<dbReference type="PANTHER" id="PTHR33602:SF1">
    <property type="entry name" value="REGULATORY PROTEIN RECX FAMILY PROTEIN"/>
    <property type="match status" value="1"/>
</dbReference>
<dbReference type="GO" id="GO:0005737">
    <property type="term" value="C:cytoplasm"/>
    <property type="evidence" value="ECO:0007669"/>
    <property type="project" value="UniProtKB-SubCell"/>
</dbReference>
<keyword evidence="4 5" id="KW-0963">Cytoplasm</keyword>
<keyword evidence="11" id="KW-1185">Reference proteome</keyword>
<dbReference type="Gene3D" id="1.10.10.10">
    <property type="entry name" value="Winged helix-like DNA-binding domain superfamily/Winged helix DNA-binding domain"/>
    <property type="match status" value="2"/>
</dbReference>
<feature type="domain" description="RecX third three-helical" evidence="8">
    <location>
        <begin position="126"/>
        <end position="170"/>
    </location>
</feature>
<dbReference type="Pfam" id="PF21982">
    <property type="entry name" value="RecX_HTH1"/>
    <property type="match status" value="1"/>
</dbReference>
<comment type="similarity">
    <text evidence="2 5">Belongs to the RecX family.</text>
</comment>
<dbReference type="Pfam" id="PF21981">
    <property type="entry name" value="RecX_HTH3"/>
    <property type="match status" value="1"/>
</dbReference>
<dbReference type="STRING" id="2041.AERYTH_07795"/>
<dbReference type="KEGG" id="aer:AERYTH_07795"/>
<evidence type="ECO:0000313" key="11">
    <source>
        <dbReference type="Proteomes" id="UP000067689"/>
    </source>
</evidence>
<dbReference type="Proteomes" id="UP000067689">
    <property type="component" value="Chromosome"/>
</dbReference>
<dbReference type="AlphaFoldDB" id="A0A0U3T1F1"/>
<evidence type="ECO:0000313" key="10">
    <source>
        <dbReference type="EMBL" id="ALX04602.1"/>
    </source>
</evidence>
<evidence type="ECO:0000259" key="8">
    <source>
        <dbReference type="Pfam" id="PF21981"/>
    </source>
</evidence>
<comment type="function">
    <text evidence="5">Modulates RecA activity.</text>
</comment>
<dbReference type="EMBL" id="CP011502">
    <property type="protein sequence ID" value="ALX04602.1"/>
    <property type="molecule type" value="Genomic_DNA"/>
</dbReference>
<dbReference type="PATRIC" id="fig|2041.4.peg.1635"/>
<evidence type="ECO:0000259" key="9">
    <source>
        <dbReference type="Pfam" id="PF21982"/>
    </source>
</evidence>
<dbReference type="Pfam" id="PF02631">
    <property type="entry name" value="RecX_HTH2"/>
    <property type="match status" value="1"/>
</dbReference>
<evidence type="ECO:0000256" key="4">
    <source>
        <dbReference type="ARBA" id="ARBA00022490"/>
    </source>
</evidence>
<protein>
    <recommendedName>
        <fullName evidence="3 5">Regulatory protein RecX</fullName>
    </recommendedName>
</protein>
<evidence type="ECO:0000256" key="5">
    <source>
        <dbReference type="HAMAP-Rule" id="MF_01114"/>
    </source>
</evidence>
<gene>
    <name evidence="5" type="primary">recX</name>
    <name evidence="10" type="ORF">AERYTH_07795</name>
</gene>
<dbReference type="InterPro" id="IPR053926">
    <property type="entry name" value="RecX_HTH_1st"/>
</dbReference>
<evidence type="ECO:0000259" key="7">
    <source>
        <dbReference type="Pfam" id="PF02631"/>
    </source>
</evidence>
<dbReference type="PANTHER" id="PTHR33602">
    <property type="entry name" value="REGULATORY PROTEIN RECX FAMILY PROTEIN"/>
    <property type="match status" value="1"/>
</dbReference>
<name>A0A0U3T1F1_9ACTN</name>
<sequence>MSVAGGHEPPAPTDAPRDVQQDPDADVESVARTILLNKLTDSPRSRAELAEALARKHVPDDVAARLLDRFEEVGLVDDAAFARAWVESRSRSKGLATKVLALELRRKGIADDLARDVLADVDPDAERQAAHRLVQKKLRSLRGLDDTTRIRRLTGMLARKGYSPQVAFDVVREELDADDSGVTWDPLVST</sequence>
<comment type="subcellular location">
    <subcellularLocation>
        <location evidence="1 5">Cytoplasm</location>
    </subcellularLocation>
</comment>
<feature type="domain" description="RecX first three-helical" evidence="9">
    <location>
        <begin position="31"/>
        <end position="69"/>
    </location>
</feature>
<evidence type="ECO:0000256" key="6">
    <source>
        <dbReference type="SAM" id="MobiDB-lite"/>
    </source>
</evidence>